<dbReference type="EMBL" id="KR095315">
    <property type="protein sequence ID" value="AKS26334.1"/>
    <property type="molecule type" value="Genomic_DNA"/>
</dbReference>
<organism evidence="1 2">
    <name type="scientific">Diachasmimorpha longicaudata entomopoxvirus</name>
    <dbReference type="NCBI Taxonomy" id="109981"/>
    <lineage>
        <taxon>Viruses</taxon>
        <taxon>Varidnaviria</taxon>
        <taxon>Bamfordvirae</taxon>
        <taxon>Nucleocytoviricota</taxon>
        <taxon>Pokkesviricetes</taxon>
        <taxon>Chitovirales</taxon>
        <taxon>Poxviridae</taxon>
        <taxon>Entomopoxvirinae</taxon>
        <taxon>Epsilonentomopoxvirus</taxon>
        <taxon>Epsilonentomopoxvirus dlongicaudata</taxon>
        <taxon>Diachasmimorpha entomopoxvirus</taxon>
    </lineage>
</organism>
<evidence type="ECO:0000313" key="1">
    <source>
        <dbReference type="EMBL" id="AKS26334.1"/>
    </source>
</evidence>
<reference evidence="1 2" key="1">
    <citation type="submission" date="2015-04" db="EMBL/GenBank/DDBJ databases">
        <title>Diachasmimorpha longicaudata entomopoxvirus genome.</title>
        <authorList>
            <person name="Coffman K.A."/>
            <person name="Burke G.R."/>
        </authorList>
    </citation>
    <scope>NUCLEOTIDE SEQUENCE [LARGE SCALE GENOMIC DNA]</scope>
</reference>
<proteinExistence type="predicted"/>
<keyword evidence="2" id="KW-1185">Reference proteome</keyword>
<sequence length="473" mass="56265">METSFKSKFIDSEILELYQLTLKFRPSLIKKEWINRNEFLSYIVTQPHITQSLLEKEPSSIFHIIKHIANRETKPLREINVDLAEKIWEIVRYVPTTDLIKQPQLFKHINKEAPLLKYLILQENFRHHVPQRFENLENILLTSYYINLFYKNKTKLEVTYVPDPKHFELLNHLLKIPEEQRNCFHMSNIFFRGEQTTMTTELEKFKQFCIMACQVKEFNFNLLAWYFIFCQNEIIEQQSFLYALLDIKWEYIPIIIQVLKAANIPISHVTPKEWLSLSEYISENENDLSNLTGDGLFTVFNGIFLQKNRITGPITFFADPNFQTYLKYENYAKFLAVNPFMLGEIKNLNMFELPSSVDAKSLNSYNVFSLDDNSNVECFYDPTTPSPLLQTHSRLDILTRTPDILDKSLLLYQFIQAFGTMGIYFNPTLNFDENIKNNRLSINYYVKMYLHLYPQREMVLRDFLEKHNYLDKI</sequence>
<accession>A0A7R5WMD2</accession>
<gene>
    <name evidence="1" type="ORF">DLEV_043</name>
</gene>
<evidence type="ECO:0000313" key="2">
    <source>
        <dbReference type="Proteomes" id="UP000593702"/>
    </source>
</evidence>
<name>A0A7R5WMD2_9POXV</name>
<dbReference type="Proteomes" id="UP000593702">
    <property type="component" value="Segment"/>
</dbReference>
<protein>
    <submittedName>
        <fullName evidence="1">Uncharacterized protein</fullName>
    </submittedName>
</protein>